<feature type="compositionally biased region" description="Polar residues" evidence="1">
    <location>
        <begin position="206"/>
        <end position="220"/>
    </location>
</feature>
<feature type="region of interest" description="Disordered" evidence="1">
    <location>
        <begin position="1"/>
        <end position="170"/>
    </location>
</feature>
<reference evidence="3" key="1">
    <citation type="submission" date="2014-01" db="EMBL/GenBank/DDBJ databases">
        <title>The genome of the white-rot fungus Pycnoporus cinnabarinus: a basidiomycete model with a versatile arsenal for lignocellulosic biomass breakdown.</title>
        <authorList>
            <person name="Levasseur A."/>
            <person name="Lomascolo A."/>
            <person name="Ruiz-Duenas F.J."/>
            <person name="Uzan E."/>
            <person name="Piumi F."/>
            <person name="Kues U."/>
            <person name="Ram A.F.J."/>
            <person name="Murat C."/>
            <person name="Haon M."/>
            <person name="Benoit I."/>
            <person name="Arfi Y."/>
            <person name="Chevret D."/>
            <person name="Drula E."/>
            <person name="Kwon M.J."/>
            <person name="Gouret P."/>
            <person name="Lesage-Meessen L."/>
            <person name="Lombard V."/>
            <person name="Mariette J."/>
            <person name="Noirot C."/>
            <person name="Park J."/>
            <person name="Patyshakuliyeva A."/>
            <person name="Wieneger R.A.B."/>
            <person name="Wosten H.A.B."/>
            <person name="Martin F."/>
            <person name="Coutinho P.M."/>
            <person name="de Vries R."/>
            <person name="Martinez A.T."/>
            <person name="Klopp C."/>
            <person name="Pontarotti P."/>
            <person name="Henrissat B."/>
            <person name="Record E."/>
        </authorList>
    </citation>
    <scope>NUCLEOTIDE SEQUENCE [LARGE SCALE GENOMIC DNA]</scope>
    <source>
        <strain evidence="3">BRFM137</strain>
    </source>
</reference>
<organism evidence="3 4">
    <name type="scientific">Pycnoporus cinnabarinus</name>
    <name type="common">Cinnabar-red polypore</name>
    <name type="synonym">Trametes cinnabarina</name>
    <dbReference type="NCBI Taxonomy" id="5643"/>
    <lineage>
        <taxon>Eukaryota</taxon>
        <taxon>Fungi</taxon>
        <taxon>Dikarya</taxon>
        <taxon>Basidiomycota</taxon>
        <taxon>Agaricomycotina</taxon>
        <taxon>Agaricomycetes</taxon>
        <taxon>Polyporales</taxon>
        <taxon>Polyporaceae</taxon>
        <taxon>Trametes</taxon>
    </lineage>
</organism>
<accession>A0A060SNP6</accession>
<proteinExistence type="predicted"/>
<dbReference type="OMA" id="YHALMHG"/>
<sequence length="634" mass="68840">MDVDINPSTAAGIANTQRAGQDKRRKRAQSTSVGMTPNQAVDPGLEKLQPTAKKLKKSNIPEEPSASLTIKIPVAATTDQPVRQKQVGPPKSLSPINSDESSPEPEDARKSAPAVTSVIKAGTTSRSLESDREDGVNDEGEDVEDGEQVPEGGDELEEPESHEEGDLSNLATEAVSFRRVFPASSRATSVDLPQRASDAAVKTPTWHKSSSAEPIQSQTPADRRVNHKQSVRERKLAEEMPSIPSRKPLARQRDTRRVLTWKNSDTDGDNADDADDIDNISDNNEDRNTAADDESTPWLAHTDISNALRKASANTYSLSLSHCGPEIRRVMQTSFERGKAIIALGDGTDYLKPEQVEGMHTPFEARGLDRIAISAIIAAAEDLGYGNAYDIADRLERGSEQKYIAPMRAYTAQRLRIYRADIKRAAASAYPAAIGLSTMSREALRELHASGNFLYPRLANGDFQYAQPFAGPGVVEVVRAAFFGTTSNHQIGSENINKFTSSLASSMHELEIPALMLAMAAAAVSNGLTPRHDITNLNVSRRFPMQINSVLLDNTDSSTSSSEFAGSALDNAFKAYMKILVQLRIKNVQRYHALMHGICMAVTGGNAINLHGNATQNDILANVDWDAIVDDSLE</sequence>
<evidence type="ECO:0000313" key="3">
    <source>
        <dbReference type="EMBL" id="CDO75781.1"/>
    </source>
</evidence>
<protein>
    <recommendedName>
        <fullName evidence="2">DUF6532 domain-containing protein</fullName>
    </recommendedName>
</protein>
<name>A0A060SNP6_PYCCI</name>
<feature type="compositionally biased region" description="Polar residues" evidence="1">
    <location>
        <begin position="1"/>
        <end position="19"/>
    </location>
</feature>
<evidence type="ECO:0000259" key="2">
    <source>
        <dbReference type="Pfam" id="PF20149"/>
    </source>
</evidence>
<feature type="compositionally biased region" description="Acidic residues" evidence="1">
    <location>
        <begin position="136"/>
        <end position="163"/>
    </location>
</feature>
<dbReference type="Proteomes" id="UP000029665">
    <property type="component" value="Unassembled WGS sequence"/>
</dbReference>
<evidence type="ECO:0000313" key="4">
    <source>
        <dbReference type="Proteomes" id="UP000029665"/>
    </source>
</evidence>
<evidence type="ECO:0000256" key="1">
    <source>
        <dbReference type="SAM" id="MobiDB-lite"/>
    </source>
</evidence>
<dbReference type="EMBL" id="CCBP010000291">
    <property type="protein sequence ID" value="CDO75781.1"/>
    <property type="molecule type" value="Genomic_DNA"/>
</dbReference>
<dbReference type="InterPro" id="IPR045341">
    <property type="entry name" value="DUF6532"/>
</dbReference>
<keyword evidence="4" id="KW-1185">Reference proteome</keyword>
<feature type="domain" description="DUF6532" evidence="2">
    <location>
        <begin position="369"/>
        <end position="579"/>
    </location>
</feature>
<gene>
    <name evidence="3" type="ORF">BN946_scf184792.g3</name>
</gene>
<comment type="caution">
    <text evidence="3">The sequence shown here is derived from an EMBL/GenBank/DDBJ whole genome shotgun (WGS) entry which is preliminary data.</text>
</comment>
<dbReference type="OrthoDB" id="2803562at2759"/>
<dbReference type="AlphaFoldDB" id="A0A060SNP6"/>
<feature type="compositionally biased region" description="Acidic residues" evidence="1">
    <location>
        <begin position="266"/>
        <end position="279"/>
    </location>
</feature>
<feature type="region of interest" description="Disordered" evidence="1">
    <location>
        <begin position="184"/>
        <end position="294"/>
    </location>
</feature>
<dbReference type="HOGENOM" id="CLU_431566_0_0_1"/>
<feature type="compositionally biased region" description="Polar residues" evidence="1">
    <location>
        <begin position="29"/>
        <end position="39"/>
    </location>
</feature>
<dbReference type="Pfam" id="PF20149">
    <property type="entry name" value="DUF6532"/>
    <property type="match status" value="1"/>
</dbReference>
<dbReference type="STRING" id="5643.A0A060SNP6"/>